<protein>
    <submittedName>
        <fullName evidence="10">Reticulata-related protein 1, chloroplastic</fullName>
    </submittedName>
</protein>
<sequence>MALHSHLKLNNSSTLPIKNSFNFNPVIKLGNNNNVSLLSIHDSKFENTNSKIPPIVFKDEKPDRDSRGGDNSPPRNGGGSGGGGDGDDDDYEEKEFGRLLKLEQVMQETEERDMLGIREFILMRLFDSMGSGSSLELLTRNFPVFRNRTLADPSFLFKVGAEIVIESFYATFAEVQKRGKDFWDEFQLNAADLLVGTVVDVALVGMLAPYARSGKRSLASGGLFSGLKNSVAALPSSVFEFERPGCTFSAQQRPATYFYKGVLYGSVGFGCGLIGQGITNMIMNAKRNSGAKGLVADVASLFGFGTRESLWALGFLTTSCAMLLDKMLPDLQFLFEAGIEMVIDSCSATFAKIQKRVKDLWDEFKSSAAVFLAGMLVPYARTGNRSIASGLNNSVAALPSSDERYQRLTTYTHIYQVEQMSSFNNYTNPMATFSLGGTSQRDERVTMVREDEVRRLTIEAMRTRVLEFEV</sequence>
<evidence type="ECO:0000256" key="1">
    <source>
        <dbReference type="ARBA" id="ARBA00004508"/>
    </source>
</evidence>
<evidence type="ECO:0000256" key="3">
    <source>
        <dbReference type="ARBA" id="ARBA00022528"/>
    </source>
</evidence>
<keyword evidence="8" id="KW-0472">Membrane</keyword>
<dbReference type="Proteomes" id="UP001151760">
    <property type="component" value="Unassembled WGS sequence"/>
</dbReference>
<comment type="subcellular location">
    <subcellularLocation>
        <location evidence="1">Plastid</location>
        <location evidence="1">Chloroplast membrane</location>
        <topology evidence="1">Multi-pass membrane protein</topology>
    </subcellularLocation>
</comment>
<dbReference type="PANTHER" id="PTHR31038:SF18">
    <property type="entry name" value="PROTEIN RETICULATA-RELATED 1, CHLOROPLASTIC"/>
    <property type="match status" value="1"/>
</dbReference>
<accession>A0ABQ4Y2T1</accession>
<dbReference type="Pfam" id="PF11891">
    <property type="entry name" value="RETICULATA-like"/>
    <property type="match status" value="1"/>
</dbReference>
<keyword evidence="7" id="KW-1133">Transmembrane helix</keyword>
<reference evidence="10" key="2">
    <citation type="submission" date="2022-01" db="EMBL/GenBank/DDBJ databases">
        <authorList>
            <person name="Yamashiro T."/>
            <person name="Shiraishi A."/>
            <person name="Satake H."/>
            <person name="Nakayama K."/>
        </authorList>
    </citation>
    <scope>NUCLEOTIDE SEQUENCE</scope>
</reference>
<evidence type="ECO:0000256" key="4">
    <source>
        <dbReference type="ARBA" id="ARBA00022640"/>
    </source>
</evidence>
<reference evidence="10" key="1">
    <citation type="journal article" date="2022" name="Int. J. Mol. Sci.">
        <title>Draft Genome of Tanacetum Coccineum: Genomic Comparison of Closely Related Tanacetum-Family Plants.</title>
        <authorList>
            <person name="Yamashiro T."/>
            <person name="Shiraishi A."/>
            <person name="Nakayama K."/>
            <person name="Satake H."/>
        </authorList>
    </citation>
    <scope>NUCLEOTIDE SEQUENCE</scope>
</reference>
<keyword evidence="5" id="KW-0812">Transmembrane</keyword>
<evidence type="ECO:0000313" key="11">
    <source>
        <dbReference type="Proteomes" id="UP001151760"/>
    </source>
</evidence>
<evidence type="ECO:0000313" key="10">
    <source>
        <dbReference type="EMBL" id="GJS71676.1"/>
    </source>
</evidence>
<name>A0ABQ4Y2T1_9ASTR</name>
<keyword evidence="3" id="KW-0150">Chloroplast</keyword>
<gene>
    <name evidence="10" type="ORF">Tco_0704517</name>
</gene>
<evidence type="ECO:0000256" key="9">
    <source>
        <dbReference type="SAM" id="MobiDB-lite"/>
    </source>
</evidence>
<evidence type="ECO:0000256" key="6">
    <source>
        <dbReference type="ARBA" id="ARBA00022946"/>
    </source>
</evidence>
<dbReference type="EMBL" id="BQNB010010023">
    <property type="protein sequence ID" value="GJS71676.1"/>
    <property type="molecule type" value="Genomic_DNA"/>
</dbReference>
<keyword evidence="11" id="KW-1185">Reference proteome</keyword>
<evidence type="ECO:0000256" key="8">
    <source>
        <dbReference type="ARBA" id="ARBA00023136"/>
    </source>
</evidence>
<proteinExistence type="inferred from homology"/>
<keyword evidence="6" id="KW-0809">Transit peptide</keyword>
<comment type="caution">
    <text evidence="10">The sequence shown here is derived from an EMBL/GenBank/DDBJ whole genome shotgun (WGS) entry which is preliminary data.</text>
</comment>
<dbReference type="InterPro" id="IPR021825">
    <property type="entry name" value="RETICULATA-related"/>
</dbReference>
<keyword evidence="4" id="KW-0934">Plastid</keyword>
<evidence type="ECO:0000256" key="2">
    <source>
        <dbReference type="ARBA" id="ARBA00010793"/>
    </source>
</evidence>
<evidence type="ECO:0000256" key="7">
    <source>
        <dbReference type="ARBA" id="ARBA00022989"/>
    </source>
</evidence>
<organism evidence="10 11">
    <name type="scientific">Tanacetum coccineum</name>
    <dbReference type="NCBI Taxonomy" id="301880"/>
    <lineage>
        <taxon>Eukaryota</taxon>
        <taxon>Viridiplantae</taxon>
        <taxon>Streptophyta</taxon>
        <taxon>Embryophyta</taxon>
        <taxon>Tracheophyta</taxon>
        <taxon>Spermatophyta</taxon>
        <taxon>Magnoliopsida</taxon>
        <taxon>eudicotyledons</taxon>
        <taxon>Gunneridae</taxon>
        <taxon>Pentapetalae</taxon>
        <taxon>asterids</taxon>
        <taxon>campanulids</taxon>
        <taxon>Asterales</taxon>
        <taxon>Asteraceae</taxon>
        <taxon>Asteroideae</taxon>
        <taxon>Anthemideae</taxon>
        <taxon>Anthemidinae</taxon>
        <taxon>Tanacetum</taxon>
    </lineage>
</organism>
<evidence type="ECO:0000256" key="5">
    <source>
        <dbReference type="ARBA" id="ARBA00022692"/>
    </source>
</evidence>
<feature type="compositionally biased region" description="Basic and acidic residues" evidence="9">
    <location>
        <begin position="57"/>
        <end position="68"/>
    </location>
</feature>
<dbReference type="PANTHER" id="PTHR31038">
    <property type="entry name" value="EXPRESSED PROTEIN-RELATED"/>
    <property type="match status" value="1"/>
</dbReference>
<feature type="region of interest" description="Disordered" evidence="9">
    <location>
        <begin position="51"/>
        <end position="90"/>
    </location>
</feature>
<comment type="similarity">
    <text evidence="2">Belongs to the RETICULATA family.</text>
</comment>